<proteinExistence type="predicted"/>
<accession>A0A9X4XBE3</accession>
<gene>
    <name evidence="1" type="ORF">GJU95_03315</name>
</gene>
<protein>
    <submittedName>
        <fullName evidence="1">Uncharacterized protein</fullName>
    </submittedName>
</protein>
<evidence type="ECO:0000313" key="2">
    <source>
        <dbReference type="Proteomes" id="UP000488295"/>
    </source>
</evidence>
<name>A0A9X4XBE3_LACJH</name>
<comment type="caution">
    <text evidence="1">The sequence shown here is derived from an EMBL/GenBank/DDBJ whole genome shotgun (WGS) entry which is preliminary data.</text>
</comment>
<evidence type="ECO:0000313" key="1">
    <source>
        <dbReference type="EMBL" id="MTE02808.1"/>
    </source>
</evidence>
<dbReference type="RefSeq" id="WP_155692410.1">
    <property type="nucleotide sequence ID" value="NZ_WKKC01000008.1"/>
</dbReference>
<organism evidence="1 2">
    <name type="scientific">Lactobacillus johnsonii</name>
    <dbReference type="NCBI Taxonomy" id="33959"/>
    <lineage>
        <taxon>Bacteria</taxon>
        <taxon>Bacillati</taxon>
        <taxon>Bacillota</taxon>
        <taxon>Bacilli</taxon>
        <taxon>Lactobacillales</taxon>
        <taxon>Lactobacillaceae</taxon>
        <taxon>Lactobacillus</taxon>
    </lineage>
</organism>
<reference evidence="1 2" key="1">
    <citation type="submission" date="2019-11" db="EMBL/GenBank/DDBJ databases">
        <title>Gastrointestinal microbiota of Peromyscus leucopus.</title>
        <authorList>
            <person name="Milovic A."/>
            <person name="Bassam K."/>
            <person name="Barbour A.G."/>
        </authorList>
    </citation>
    <scope>NUCLEOTIDE SEQUENCE [LARGE SCALE GENOMIC DNA]</scope>
    <source>
        <strain evidence="1 2">LL8</strain>
    </source>
</reference>
<dbReference type="EMBL" id="WKKC01000008">
    <property type="protein sequence ID" value="MTE02808.1"/>
    <property type="molecule type" value="Genomic_DNA"/>
</dbReference>
<dbReference type="Proteomes" id="UP000488295">
    <property type="component" value="Unassembled WGS sequence"/>
</dbReference>
<sequence>MANEYLKTAFGKKYNFKINFMTTFSSKVIMPIYVVKTKTIIVPNRLVLLQNSNNLIDQEVFFFFVYHEIGHAFLDQNRTSIYKSMKIKSIFTYLCDKYSLVKLNIKDKTLSLNLQQVYKEFLPDFIAMLLLQKQFTNLFYRDWNAFFASFNYFKTDKEIVSIFNKDPHAIIEARISISKQAVKYFNI</sequence>
<dbReference type="AlphaFoldDB" id="A0A9X4XBE3"/>